<dbReference type="Gene3D" id="1.10.1060.10">
    <property type="entry name" value="Alpha-helical ferredoxin"/>
    <property type="match status" value="1"/>
</dbReference>
<evidence type="ECO:0000313" key="8">
    <source>
        <dbReference type="EMBL" id="SHJ61201.1"/>
    </source>
</evidence>
<dbReference type="Proteomes" id="UP000184529">
    <property type="component" value="Unassembled WGS sequence"/>
</dbReference>
<feature type="domain" description="4Fe-4S ferredoxin-type" evidence="7">
    <location>
        <begin position="6"/>
        <end position="38"/>
    </location>
</feature>
<keyword evidence="6" id="KW-0813">Transport</keyword>
<dbReference type="InterPro" id="IPR012257">
    <property type="entry name" value="Glc_ox_4Fe-4S"/>
</dbReference>
<keyword evidence="4 6" id="KW-0408">Iron</keyword>
<evidence type="ECO:0000256" key="3">
    <source>
        <dbReference type="ARBA" id="ARBA00022737"/>
    </source>
</evidence>
<dbReference type="PIRSF" id="PIRSF000139">
    <property type="entry name" value="Glc_ox_4Fe-4S"/>
    <property type="match status" value="1"/>
</dbReference>
<evidence type="ECO:0000313" key="9">
    <source>
        <dbReference type="Proteomes" id="UP000184529"/>
    </source>
</evidence>
<gene>
    <name evidence="8" type="ORF">SAMN02745219_02945</name>
</gene>
<dbReference type="OrthoDB" id="9794954at2"/>
<dbReference type="PROSITE" id="PS00198">
    <property type="entry name" value="4FE4S_FER_1"/>
    <property type="match status" value="1"/>
</dbReference>
<accession>A0A1M6KQL2</accession>
<name>A0A1M6KQL2_9FIRM</name>
<dbReference type="SUPFAM" id="SSF46548">
    <property type="entry name" value="alpha-helical ferredoxin"/>
    <property type="match status" value="1"/>
</dbReference>
<dbReference type="GO" id="GO:0019154">
    <property type="term" value="F:glycolate dehydrogenase activity"/>
    <property type="evidence" value="ECO:0007669"/>
    <property type="project" value="UniProtKB-EC"/>
</dbReference>
<dbReference type="Pfam" id="PF02754">
    <property type="entry name" value="CCG"/>
    <property type="match status" value="2"/>
</dbReference>
<dbReference type="GO" id="GO:0051539">
    <property type="term" value="F:4 iron, 4 sulfur cluster binding"/>
    <property type="evidence" value="ECO:0007669"/>
    <property type="project" value="UniProtKB-UniRule"/>
</dbReference>
<proteinExistence type="predicted"/>
<keyword evidence="1 6" id="KW-0004">4Fe-4S</keyword>
<sequence length="422" mass="46550">MSIFDGLAAVEEEILKCMKCGNCQAVCPLYQESRREPAVARGKIRLAAAVLEGKLEPTDGLAERFALCLTCLACVASCPSGVKVDRIILAARTVLTQKKGLPFIKKTIFTGLSRPRLFDLGVKTAARLQGLLFKNIEPGKMQPRFPIGLELRRIVPPLAPVPFRDQVAEKHTVERPVATVAFFTGCMTNYLYPEIGQATLRVLKAHGVDVIIPRLQHCCGAPILYNGAADMALEMARSHVDLFGGIQADAIITVCGTCGEAFKHLYPELLEDIPRYSERAREVAAKILDITQFLHKLPFNPKLFRAPELAVTYHQPCHLGRGLGVVQEPLFIIRSIPGVNYLPLKEPARCCGNAGSFSLTHYDMSYQILTRKLKDIEDTGAQLVVTGCPACRMHLTDGLTQEQMPQKVVHTVELLARLLEEK</sequence>
<keyword evidence="5 6" id="KW-0411">Iron-sulfur</keyword>
<evidence type="ECO:0000259" key="7">
    <source>
        <dbReference type="PROSITE" id="PS51379"/>
    </source>
</evidence>
<dbReference type="InterPro" id="IPR017900">
    <property type="entry name" value="4Fe4S_Fe_S_CS"/>
</dbReference>
<reference evidence="9" key="1">
    <citation type="submission" date="2016-11" db="EMBL/GenBank/DDBJ databases">
        <authorList>
            <person name="Varghese N."/>
            <person name="Submissions S."/>
        </authorList>
    </citation>
    <scope>NUCLEOTIDE SEQUENCE [LARGE SCALE GENOMIC DNA]</scope>
    <source>
        <strain evidence="9">DSM 16057</strain>
    </source>
</reference>
<keyword evidence="6" id="KW-0249">Electron transport</keyword>
<evidence type="ECO:0000256" key="6">
    <source>
        <dbReference type="PIRNR" id="PIRNR000139"/>
    </source>
</evidence>
<dbReference type="STRING" id="1121432.SAMN02745219_02945"/>
<dbReference type="AlphaFoldDB" id="A0A1M6KQL2"/>
<keyword evidence="9" id="KW-1185">Reference proteome</keyword>
<dbReference type="EC" id="1.1.99.14" evidence="6"/>
<evidence type="ECO:0000256" key="5">
    <source>
        <dbReference type="ARBA" id="ARBA00023014"/>
    </source>
</evidence>
<dbReference type="EMBL" id="FQZM01000044">
    <property type="protein sequence ID" value="SHJ61201.1"/>
    <property type="molecule type" value="Genomic_DNA"/>
</dbReference>
<dbReference type="PROSITE" id="PS51379">
    <property type="entry name" value="4FE4S_FER_2"/>
    <property type="match status" value="1"/>
</dbReference>
<comment type="function">
    <text evidence="6">Component of a complex that catalyzes the oxidation of glycolate to glyoxylate.</text>
</comment>
<comment type="cofactor">
    <cofactor evidence="6">
        <name>[4Fe-4S] cluster</name>
        <dbReference type="ChEBI" id="CHEBI:49883"/>
    </cofactor>
    <text evidence="6">Binds 2 [4Fe-4S] clusters.</text>
</comment>
<dbReference type="InterPro" id="IPR017896">
    <property type="entry name" value="4Fe4S_Fe-S-bd"/>
</dbReference>
<protein>
    <recommendedName>
        <fullName evidence="6">Glycolate oxidase iron-sulfur subunit</fullName>
        <ecNumber evidence="6">1.1.99.14</ecNumber>
    </recommendedName>
</protein>
<keyword evidence="2 6" id="KW-0479">Metal-binding</keyword>
<dbReference type="Pfam" id="PF13183">
    <property type="entry name" value="Fer4_8"/>
    <property type="match status" value="1"/>
</dbReference>
<dbReference type="RefSeq" id="WP_072870753.1">
    <property type="nucleotide sequence ID" value="NZ_FQZM01000044.1"/>
</dbReference>
<evidence type="ECO:0000256" key="2">
    <source>
        <dbReference type="ARBA" id="ARBA00022723"/>
    </source>
</evidence>
<keyword evidence="3" id="KW-0677">Repeat</keyword>
<dbReference type="PANTHER" id="PTHR32479:SF20">
    <property type="entry name" value="GLYCOLATE OXIDASE IRON-SULFUR SUBUNIT"/>
    <property type="match status" value="1"/>
</dbReference>
<dbReference type="InterPro" id="IPR009051">
    <property type="entry name" value="Helical_ferredxn"/>
</dbReference>
<comment type="catalytic activity">
    <reaction evidence="6">
        <text>(R)-lactate + A = pyruvate + AH2</text>
        <dbReference type="Rhea" id="RHEA:15089"/>
        <dbReference type="ChEBI" id="CHEBI:13193"/>
        <dbReference type="ChEBI" id="CHEBI:15361"/>
        <dbReference type="ChEBI" id="CHEBI:16004"/>
        <dbReference type="ChEBI" id="CHEBI:17499"/>
    </reaction>
</comment>
<organism evidence="8 9">
    <name type="scientific">Desulfofundulus thermosubterraneus DSM 16057</name>
    <dbReference type="NCBI Taxonomy" id="1121432"/>
    <lineage>
        <taxon>Bacteria</taxon>
        <taxon>Bacillati</taxon>
        <taxon>Bacillota</taxon>
        <taxon>Clostridia</taxon>
        <taxon>Eubacteriales</taxon>
        <taxon>Peptococcaceae</taxon>
        <taxon>Desulfofundulus</taxon>
    </lineage>
</organism>
<evidence type="ECO:0000256" key="4">
    <source>
        <dbReference type="ARBA" id="ARBA00023004"/>
    </source>
</evidence>
<comment type="catalytic activity">
    <reaction evidence="6">
        <text>glycolate + A = glyoxylate + AH2</text>
        <dbReference type="Rhea" id="RHEA:21264"/>
        <dbReference type="ChEBI" id="CHEBI:13193"/>
        <dbReference type="ChEBI" id="CHEBI:17499"/>
        <dbReference type="ChEBI" id="CHEBI:29805"/>
        <dbReference type="ChEBI" id="CHEBI:36655"/>
        <dbReference type="EC" id="1.1.99.14"/>
    </reaction>
</comment>
<dbReference type="GO" id="GO:0046872">
    <property type="term" value="F:metal ion binding"/>
    <property type="evidence" value="ECO:0007669"/>
    <property type="project" value="UniProtKB-UniRule"/>
</dbReference>
<dbReference type="InterPro" id="IPR004017">
    <property type="entry name" value="Cys_rich_dom"/>
</dbReference>
<evidence type="ECO:0000256" key="1">
    <source>
        <dbReference type="ARBA" id="ARBA00022485"/>
    </source>
</evidence>
<dbReference type="PANTHER" id="PTHR32479">
    <property type="entry name" value="GLYCOLATE OXIDASE IRON-SULFUR SUBUNIT"/>
    <property type="match status" value="1"/>
</dbReference>